<evidence type="ECO:0000256" key="3">
    <source>
        <dbReference type="ARBA" id="ARBA00022692"/>
    </source>
</evidence>
<dbReference type="Gene3D" id="1.10.3080.10">
    <property type="entry name" value="Clc chloride channel"/>
    <property type="match status" value="1"/>
</dbReference>
<evidence type="ECO:0000256" key="8">
    <source>
        <dbReference type="PROSITE-ProRule" id="PRU00703"/>
    </source>
</evidence>
<dbReference type="CDD" id="cd00293">
    <property type="entry name" value="USP-like"/>
    <property type="match status" value="1"/>
</dbReference>
<feature type="domain" description="CBS" evidence="10">
    <location>
        <begin position="469"/>
        <end position="524"/>
    </location>
</feature>
<feature type="transmembrane region" description="Helical" evidence="9">
    <location>
        <begin position="285"/>
        <end position="304"/>
    </location>
</feature>
<dbReference type="Gene3D" id="3.40.50.12370">
    <property type="match status" value="1"/>
</dbReference>
<evidence type="ECO:0000256" key="1">
    <source>
        <dbReference type="ARBA" id="ARBA00004141"/>
    </source>
</evidence>
<evidence type="ECO:0000256" key="5">
    <source>
        <dbReference type="ARBA" id="ARBA00023065"/>
    </source>
</evidence>
<keyword evidence="4 9" id="KW-1133">Transmembrane helix</keyword>
<feature type="transmembrane region" description="Helical" evidence="9">
    <location>
        <begin position="169"/>
        <end position="193"/>
    </location>
</feature>
<feature type="transmembrane region" description="Helical" evidence="9">
    <location>
        <begin position="351"/>
        <end position="370"/>
    </location>
</feature>
<dbReference type="Pfam" id="PF00654">
    <property type="entry name" value="Voltage_CLC"/>
    <property type="match status" value="1"/>
</dbReference>
<dbReference type="InterPro" id="IPR006016">
    <property type="entry name" value="UspA"/>
</dbReference>
<feature type="transmembrane region" description="Helical" evidence="9">
    <location>
        <begin position="382"/>
        <end position="406"/>
    </location>
</feature>
<dbReference type="GO" id="GO:0005247">
    <property type="term" value="F:voltage-gated chloride channel activity"/>
    <property type="evidence" value="ECO:0007669"/>
    <property type="project" value="TreeGrafter"/>
</dbReference>
<dbReference type="OrthoDB" id="9812438at2"/>
<evidence type="ECO:0000313" key="12">
    <source>
        <dbReference type="Proteomes" id="UP000033607"/>
    </source>
</evidence>
<feature type="transmembrane region" description="Helical" evidence="9">
    <location>
        <begin position="30"/>
        <end position="49"/>
    </location>
</feature>
<comment type="subcellular location">
    <subcellularLocation>
        <location evidence="1">Membrane</location>
        <topology evidence="1">Multi-pass membrane protein</topology>
    </subcellularLocation>
</comment>
<accession>A0A0F5YL80</accession>
<evidence type="ECO:0000256" key="7">
    <source>
        <dbReference type="ARBA" id="ARBA00023214"/>
    </source>
</evidence>
<dbReference type="PANTHER" id="PTHR45711:SF10">
    <property type="entry name" value="CHLORIDE CHANNEL PROTEIN"/>
    <property type="match status" value="1"/>
</dbReference>
<dbReference type="AlphaFoldDB" id="A0A0F5YL80"/>
<keyword evidence="2" id="KW-0813">Transport</keyword>
<evidence type="ECO:0000256" key="2">
    <source>
        <dbReference type="ARBA" id="ARBA00022448"/>
    </source>
</evidence>
<dbReference type="InterPro" id="IPR001807">
    <property type="entry name" value="ClC"/>
</dbReference>
<dbReference type="GO" id="GO:0005886">
    <property type="term" value="C:plasma membrane"/>
    <property type="evidence" value="ECO:0007669"/>
    <property type="project" value="TreeGrafter"/>
</dbReference>
<gene>
    <name evidence="11" type="ORF">WN50_03410</name>
</gene>
<evidence type="ECO:0000256" key="9">
    <source>
        <dbReference type="SAM" id="Phobius"/>
    </source>
</evidence>
<dbReference type="CDD" id="cd01031">
    <property type="entry name" value="EriC"/>
    <property type="match status" value="1"/>
</dbReference>
<comment type="caution">
    <text evidence="11">The sequence shown here is derived from an EMBL/GenBank/DDBJ whole genome shotgun (WGS) entry which is preliminary data.</text>
</comment>
<keyword evidence="3 9" id="KW-0812">Transmembrane</keyword>
<keyword evidence="5" id="KW-0406">Ion transport</keyword>
<evidence type="ECO:0000259" key="10">
    <source>
        <dbReference type="PROSITE" id="PS51371"/>
    </source>
</evidence>
<sequence length="900" mass="98773">MLRISIPEQLSKQFKVVATQVLQPNSPRRFAILEACLIGLVSGLAAFFLREGAGWLGSWRMYGSLYGPLPTWVFLPAVGLIGGFTTGFLVERFAPETTGSGVPQVKAALSGIPISLDLRVAISKLLGTMFTMGSGLTLGRQGPTVQIGAALAAWIGRWVPTSPNYRRQIVACGAAAGLAAGFNAPIAGVLFVVEDLLHDISGLTLGPAIIASFIGAVVSRILEGRNPDFETHSAALLQRYSEQSFLQLGEIPFYIILGITAGLLGTLFSRGIVSSLKFSRRTFRLGLPVRMALAGFLCGLIVSFLPMEFRNNAGLRELILRGDIVWTTIALAFVAHFALTTIAASSSAPGGLFAPSLVLGAALGKLIGIWEFNLVGLEPSTTFAYAGMGAFFCAVSRTPITAVVIVFEITQDFNLVLQLMICSIVAYFVSDKIDKQSLYDRLLQLSGIELKEDDLERQAWKQLKARDVMQRQVETLSVHQTFLEVRQEFSRSQHRGFPVVEDGKLVGIVTQRDLSNASKQNLPEETPLSKFMTAKPITIAPEETLSQVVYLLAKYKPSRLPVVEGRHLVGIITRSDIIKAELGLISGEDTQVGLHPEPSYIVYQTRAPQLGKGRMLVSLYNPTTAPALLEIAAAIARERNYEIECLNVITIPRHRSPSETSVKLTKSRRLMRQAEQMGRAWGIPIHTQVRVTHDIAQAILETTKERHIDLILMGWQGKSSTTDRVFGNVVDVIIRQVGSEVILVKWPHVVDPFNTKRKLRLHSLSGWQRWLVPLRDDPKDSVAVQLLPALMQLSHQPEIRLLKVMSKAITTPEKRVWEDTSDELSSLLNANVRMTAVTSDFVPEAVIDFAYREHCDVVVLGASREGMLKQVIQGNIPEAIARNCDCTVILVRPAIGQATE</sequence>
<dbReference type="SUPFAM" id="SSF54631">
    <property type="entry name" value="CBS-domain pair"/>
    <property type="match status" value="1"/>
</dbReference>
<feature type="transmembrane region" description="Helical" evidence="9">
    <location>
        <begin position="69"/>
        <end position="90"/>
    </location>
</feature>
<organism evidence="11 12">
    <name type="scientific">Limnoraphis robusta CS-951</name>
    <dbReference type="NCBI Taxonomy" id="1637645"/>
    <lineage>
        <taxon>Bacteria</taxon>
        <taxon>Bacillati</taxon>
        <taxon>Cyanobacteriota</taxon>
        <taxon>Cyanophyceae</taxon>
        <taxon>Oscillatoriophycideae</taxon>
        <taxon>Oscillatoriales</taxon>
        <taxon>Sirenicapillariaceae</taxon>
        <taxon>Limnoraphis</taxon>
    </lineage>
</organism>
<dbReference type="RefSeq" id="WP_046277099.1">
    <property type="nucleotide sequence ID" value="NZ_LATL02000144.1"/>
</dbReference>
<reference evidence="11 12" key="1">
    <citation type="submission" date="2015-06" db="EMBL/GenBank/DDBJ databases">
        <title>Draft genome assembly of filamentous brackish cyanobacterium Limnoraphis robusta strain CS-951.</title>
        <authorList>
            <person name="Willis A."/>
            <person name="Parks M."/>
            <person name="Burford M.A."/>
        </authorList>
    </citation>
    <scope>NUCLEOTIDE SEQUENCE [LARGE SCALE GENOMIC DNA]</scope>
    <source>
        <strain evidence="11 12">CS-951</strain>
    </source>
</reference>
<dbReference type="SUPFAM" id="SSF52402">
    <property type="entry name" value="Adenine nucleotide alpha hydrolases-like"/>
    <property type="match status" value="2"/>
</dbReference>
<dbReference type="Proteomes" id="UP000033607">
    <property type="component" value="Unassembled WGS sequence"/>
</dbReference>
<dbReference type="Gene3D" id="3.10.580.10">
    <property type="entry name" value="CBS-domain"/>
    <property type="match status" value="1"/>
</dbReference>
<proteinExistence type="predicted"/>
<dbReference type="Pfam" id="PF00582">
    <property type="entry name" value="Usp"/>
    <property type="match status" value="2"/>
</dbReference>
<dbReference type="PATRIC" id="fig|1637645.4.peg.2947"/>
<keyword evidence="7" id="KW-0868">Chloride</keyword>
<dbReference type="SUPFAM" id="SSF81340">
    <property type="entry name" value="Clc chloride channel"/>
    <property type="match status" value="1"/>
</dbReference>
<dbReference type="PROSITE" id="PS51371">
    <property type="entry name" value="CBS"/>
    <property type="match status" value="2"/>
</dbReference>
<dbReference type="InterPro" id="IPR014743">
    <property type="entry name" value="Cl-channel_core"/>
</dbReference>
<protein>
    <submittedName>
        <fullName evidence="11">Chloride channel protein</fullName>
    </submittedName>
</protein>
<feature type="transmembrane region" description="Helical" evidence="9">
    <location>
        <begin position="324"/>
        <end position="344"/>
    </location>
</feature>
<feature type="transmembrane region" description="Helical" evidence="9">
    <location>
        <begin position="413"/>
        <end position="430"/>
    </location>
</feature>
<evidence type="ECO:0000256" key="6">
    <source>
        <dbReference type="ARBA" id="ARBA00023136"/>
    </source>
</evidence>
<dbReference type="EMBL" id="LATL02000144">
    <property type="protein sequence ID" value="KKD39422.1"/>
    <property type="molecule type" value="Genomic_DNA"/>
</dbReference>
<evidence type="ECO:0000313" key="11">
    <source>
        <dbReference type="EMBL" id="KKD39422.1"/>
    </source>
</evidence>
<keyword evidence="6 9" id="KW-0472">Membrane</keyword>
<dbReference type="SMART" id="SM00116">
    <property type="entry name" value="CBS"/>
    <property type="match status" value="2"/>
</dbReference>
<keyword evidence="8" id="KW-0129">CBS domain</keyword>
<dbReference type="InterPro" id="IPR000644">
    <property type="entry name" value="CBS_dom"/>
</dbReference>
<feature type="transmembrane region" description="Helical" evidence="9">
    <location>
        <begin position="251"/>
        <end position="273"/>
    </location>
</feature>
<name>A0A0F5YL80_9CYAN</name>
<dbReference type="Pfam" id="PF00571">
    <property type="entry name" value="CBS"/>
    <property type="match status" value="2"/>
</dbReference>
<evidence type="ECO:0000256" key="4">
    <source>
        <dbReference type="ARBA" id="ARBA00022989"/>
    </source>
</evidence>
<dbReference type="PRINTS" id="PR00762">
    <property type="entry name" value="CLCHANNEL"/>
</dbReference>
<dbReference type="InterPro" id="IPR046342">
    <property type="entry name" value="CBS_dom_sf"/>
</dbReference>
<feature type="domain" description="CBS" evidence="10">
    <location>
        <begin position="532"/>
        <end position="590"/>
    </location>
</feature>
<dbReference type="PANTHER" id="PTHR45711">
    <property type="entry name" value="CHLORIDE CHANNEL PROTEIN"/>
    <property type="match status" value="1"/>
</dbReference>